<evidence type="ECO:0000313" key="12">
    <source>
        <dbReference type="Proteomes" id="UP001229421"/>
    </source>
</evidence>
<evidence type="ECO:0000256" key="9">
    <source>
        <dbReference type="SAM" id="MobiDB-lite"/>
    </source>
</evidence>
<feature type="domain" description="Casparian strip membrane protein" evidence="10">
    <location>
        <begin position="58"/>
        <end position="174"/>
    </location>
</feature>
<evidence type="ECO:0000256" key="8">
    <source>
        <dbReference type="RuleBase" id="RU361233"/>
    </source>
</evidence>
<keyword evidence="6 8" id="KW-1133">Transmembrane helix</keyword>
<evidence type="ECO:0000259" key="10">
    <source>
        <dbReference type="Pfam" id="PF04535"/>
    </source>
</evidence>
<dbReference type="EMBL" id="JAUHHV010000008">
    <property type="protein sequence ID" value="KAK1416314.1"/>
    <property type="molecule type" value="Genomic_DNA"/>
</dbReference>
<comment type="caution">
    <text evidence="11">The sequence shown here is derived from an EMBL/GenBank/DDBJ whole genome shotgun (WGS) entry which is preliminary data.</text>
</comment>
<protein>
    <recommendedName>
        <fullName evidence="8">CASP-like protein</fullName>
    </recommendedName>
</protein>
<keyword evidence="7 8" id="KW-0472">Membrane</keyword>
<reference evidence="11" key="1">
    <citation type="journal article" date="2023" name="bioRxiv">
        <title>Improved chromosome-level genome assembly for marigold (Tagetes erecta).</title>
        <authorList>
            <person name="Jiang F."/>
            <person name="Yuan L."/>
            <person name="Wang S."/>
            <person name="Wang H."/>
            <person name="Xu D."/>
            <person name="Wang A."/>
            <person name="Fan W."/>
        </authorList>
    </citation>
    <scope>NUCLEOTIDE SEQUENCE</scope>
    <source>
        <strain evidence="11">WSJ</strain>
        <tissue evidence="11">Leaf</tissue>
    </source>
</reference>
<dbReference type="AlphaFoldDB" id="A0AAD8NP55"/>
<comment type="subcellular location">
    <subcellularLocation>
        <location evidence="1 8">Cell membrane</location>
        <topology evidence="1 8">Multi-pass membrane protein</topology>
    </subcellularLocation>
</comment>
<feature type="transmembrane region" description="Helical" evidence="8">
    <location>
        <begin position="101"/>
        <end position="124"/>
    </location>
</feature>
<keyword evidence="5 8" id="KW-0812">Transmembrane</keyword>
<feature type="compositionally biased region" description="Pro residues" evidence="9">
    <location>
        <begin position="1"/>
        <end position="12"/>
    </location>
</feature>
<evidence type="ECO:0000256" key="2">
    <source>
        <dbReference type="ARBA" id="ARBA00007651"/>
    </source>
</evidence>
<evidence type="ECO:0000256" key="3">
    <source>
        <dbReference type="ARBA" id="ARBA00011489"/>
    </source>
</evidence>
<comment type="similarity">
    <text evidence="2 8">Belongs to the Casparian strip membrane proteins (CASP) family.</text>
</comment>
<sequence>MARPDPQPPAQPDEPSAQTEIQLPEMPQPDQDDSHVEILNNSESQTLTHTPIRQVQVLAIVSLSLRVATWLCLLVSLIVLASDTSSIKGVYTNVKIGFDDIYAYRYMMSAIVIGFAYICVQVPLEIYQLAMKKSLTTSNLLCKIIFYGDKLLLSLLATGVGAAFGVTLDLKKNLDQLDDFLESIGQQLISQTRSKLDNFFNLAYVSAGFLLIAFLCSVASSILSSLALLKK</sequence>
<feature type="transmembrane region" description="Helical" evidence="8">
    <location>
        <begin position="144"/>
        <end position="168"/>
    </location>
</feature>
<evidence type="ECO:0000256" key="6">
    <source>
        <dbReference type="ARBA" id="ARBA00022989"/>
    </source>
</evidence>
<comment type="subunit">
    <text evidence="3 8">Homodimer and heterodimers.</text>
</comment>
<keyword evidence="12" id="KW-1185">Reference proteome</keyword>
<evidence type="ECO:0000256" key="1">
    <source>
        <dbReference type="ARBA" id="ARBA00004651"/>
    </source>
</evidence>
<evidence type="ECO:0000256" key="7">
    <source>
        <dbReference type="ARBA" id="ARBA00023136"/>
    </source>
</evidence>
<dbReference type="PANTHER" id="PTHR33573:SF17">
    <property type="entry name" value="CASP-LIKE PROTEIN 4D1"/>
    <property type="match status" value="1"/>
</dbReference>
<feature type="region of interest" description="Disordered" evidence="9">
    <location>
        <begin position="1"/>
        <end position="35"/>
    </location>
</feature>
<feature type="transmembrane region" description="Helical" evidence="8">
    <location>
        <begin position="202"/>
        <end position="229"/>
    </location>
</feature>
<accession>A0AAD8NP55</accession>
<evidence type="ECO:0000256" key="5">
    <source>
        <dbReference type="ARBA" id="ARBA00022692"/>
    </source>
</evidence>
<dbReference type="Pfam" id="PF04535">
    <property type="entry name" value="CASP_dom"/>
    <property type="match status" value="1"/>
</dbReference>
<name>A0AAD8NP55_TARER</name>
<dbReference type="PANTHER" id="PTHR33573">
    <property type="entry name" value="CASP-LIKE PROTEIN 4A4"/>
    <property type="match status" value="1"/>
</dbReference>
<dbReference type="InterPro" id="IPR006702">
    <property type="entry name" value="CASP_dom"/>
</dbReference>
<evidence type="ECO:0000313" key="11">
    <source>
        <dbReference type="EMBL" id="KAK1416314.1"/>
    </source>
</evidence>
<keyword evidence="4 8" id="KW-1003">Cell membrane</keyword>
<gene>
    <name evidence="11" type="ORF">QVD17_32103</name>
</gene>
<organism evidence="11 12">
    <name type="scientific">Tagetes erecta</name>
    <name type="common">African marigold</name>
    <dbReference type="NCBI Taxonomy" id="13708"/>
    <lineage>
        <taxon>Eukaryota</taxon>
        <taxon>Viridiplantae</taxon>
        <taxon>Streptophyta</taxon>
        <taxon>Embryophyta</taxon>
        <taxon>Tracheophyta</taxon>
        <taxon>Spermatophyta</taxon>
        <taxon>Magnoliopsida</taxon>
        <taxon>eudicotyledons</taxon>
        <taxon>Gunneridae</taxon>
        <taxon>Pentapetalae</taxon>
        <taxon>asterids</taxon>
        <taxon>campanulids</taxon>
        <taxon>Asterales</taxon>
        <taxon>Asteraceae</taxon>
        <taxon>Asteroideae</taxon>
        <taxon>Heliantheae alliance</taxon>
        <taxon>Tageteae</taxon>
        <taxon>Tagetes</taxon>
    </lineage>
</organism>
<feature type="transmembrane region" description="Helical" evidence="8">
    <location>
        <begin position="57"/>
        <end position="81"/>
    </location>
</feature>
<dbReference type="GO" id="GO:0005886">
    <property type="term" value="C:plasma membrane"/>
    <property type="evidence" value="ECO:0007669"/>
    <property type="project" value="UniProtKB-SubCell"/>
</dbReference>
<dbReference type="Proteomes" id="UP001229421">
    <property type="component" value="Unassembled WGS sequence"/>
</dbReference>
<evidence type="ECO:0000256" key="4">
    <source>
        <dbReference type="ARBA" id="ARBA00022475"/>
    </source>
</evidence>
<proteinExistence type="inferred from homology"/>